<dbReference type="Proteomes" id="UP000430634">
    <property type="component" value="Unassembled WGS sequence"/>
</dbReference>
<keyword evidence="7" id="KW-0902">Two-component regulatory system</keyword>
<reference evidence="10" key="1">
    <citation type="journal article" date="2014" name="Int. J. Syst. Evol. Microbiol.">
        <title>Complete genome of a new Firmicutes species belonging to the dominant human colonic microbiota ('Ruminococcus bicirculans') reveals two chromosomes and a selective capacity to utilize plant glucans.</title>
        <authorList>
            <consortium name="NISC Comparative Sequencing Program"/>
            <person name="Wegmann U."/>
            <person name="Louis P."/>
            <person name="Goesmann A."/>
            <person name="Henrissat B."/>
            <person name="Duncan S.H."/>
            <person name="Flint H.J."/>
        </authorList>
    </citation>
    <scope>NUCLEOTIDE SEQUENCE</scope>
    <source>
        <strain evidence="10">CGMCC 1.15931</strain>
    </source>
</reference>
<dbReference type="InterPro" id="IPR003661">
    <property type="entry name" value="HisK_dim/P_dom"/>
</dbReference>
<dbReference type="EC" id="2.7.13.3" evidence="3"/>
<keyword evidence="13" id="KW-1185">Reference proteome</keyword>
<evidence type="ECO:0000313" key="13">
    <source>
        <dbReference type="Proteomes" id="UP000622638"/>
    </source>
</evidence>
<dbReference type="Gene3D" id="1.10.287.130">
    <property type="match status" value="1"/>
</dbReference>
<keyword evidence="4" id="KW-0597">Phosphoprotein</keyword>
<dbReference type="InterPro" id="IPR036097">
    <property type="entry name" value="HisK_dim/P_sf"/>
</dbReference>
<dbReference type="CDD" id="cd00082">
    <property type="entry name" value="HisKA"/>
    <property type="match status" value="1"/>
</dbReference>
<dbReference type="OrthoDB" id="8746274at2"/>
<evidence type="ECO:0000256" key="3">
    <source>
        <dbReference type="ARBA" id="ARBA00012438"/>
    </source>
</evidence>
<feature type="domain" description="Histidine kinase" evidence="9">
    <location>
        <begin position="304"/>
        <end position="523"/>
    </location>
</feature>
<dbReference type="RefSeq" id="WP_155472819.1">
    <property type="nucleotide sequence ID" value="NZ_BMKG01000031.1"/>
</dbReference>
<dbReference type="InterPro" id="IPR050736">
    <property type="entry name" value="Sensor_HK_Regulatory"/>
</dbReference>
<dbReference type="InterPro" id="IPR004358">
    <property type="entry name" value="Sig_transdc_His_kin-like_C"/>
</dbReference>
<dbReference type="PROSITE" id="PS50109">
    <property type="entry name" value="HIS_KIN"/>
    <property type="match status" value="1"/>
</dbReference>
<keyword evidence="6" id="KW-0418">Kinase</keyword>
<sequence>MSKSASSTVVGALPPAAAVLCLGVGLANLGGWLAGATFFISIAPGLPAMVPVTTVLSLLAALALWLQWRGRLGPARLCCGSVIVLCAAIAACHVAGTAPPPFVLPASGRLNAASLSSPLTATMFFALGWALLLTARGRWVQAAQGTSLAVFLLALLNLTGYLFRDTFLYQFLPGRGTSILTTVQAMSLSLGTLFALPRRGLMAAVTGNVGSARMSRRLLLSAFVLPIVLGAAVVAAARAGLYDAGTALPLFVWSMVVAFMVIIWRFALRLAVVDKARGHARGELQTALASLRAEQEHKDIFLATLAHELRNPLAPISAAAEVLRLGGAGQPEERRRLGDVVAAQVGQIAGLVNDLLDMERIGQGRIALDQTVLDLRVPIADAFEQVRPLMARKGQDCRVELTDAPVYVRGDRKRLVQILSNLLNNAAKYTPPGGTVQVRTALSPDHVDVLVEDNGIGIDAELQQRIFEPYAQAALTSDRTEGGLGLGLALARRLAGLHGGTLAVASAGAGQGSTFTVRLPLAAAG</sequence>
<dbReference type="GO" id="GO:0000155">
    <property type="term" value="F:phosphorelay sensor kinase activity"/>
    <property type="evidence" value="ECO:0007669"/>
    <property type="project" value="InterPro"/>
</dbReference>
<protein>
    <recommendedName>
        <fullName evidence="3">histidine kinase</fullName>
        <ecNumber evidence="3">2.7.13.3</ecNumber>
    </recommendedName>
</protein>
<dbReference type="SMART" id="SM00388">
    <property type="entry name" value="HisKA"/>
    <property type="match status" value="1"/>
</dbReference>
<feature type="transmembrane region" description="Helical" evidence="8">
    <location>
        <begin position="116"/>
        <end position="135"/>
    </location>
</feature>
<keyword evidence="5" id="KW-0808">Transferase</keyword>
<reference evidence="11 12" key="3">
    <citation type="submission" date="2019-11" db="EMBL/GenBank/DDBJ databases">
        <title>Type strains purchased from KCTC, JCM and DSMZ.</title>
        <authorList>
            <person name="Lu H."/>
        </authorList>
    </citation>
    <scope>NUCLEOTIDE SEQUENCE [LARGE SCALE GENOMIC DNA]</scope>
    <source>
        <strain evidence="11 12">KCTC 52429</strain>
    </source>
</reference>
<dbReference type="Pfam" id="PF02518">
    <property type="entry name" value="HATPase_c"/>
    <property type="match status" value="1"/>
</dbReference>
<evidence type="ECO:0000313" key="11">
    <source>
        <dbReference type="EMBL" id="MTV55554.1"/>
    </source>
</evidence>
<dbReference type="SMART" id="SM00387">
    <property type="entry name" value="HATPase_c"/>
    <property type="match status" value="1"/>
</dbReference>
<evidence type="ECO:0000259" key="9">
    <source>
        <dbReference type="PROSITE" id="PS50109"/>
    </source>
</evidence>
<dbReference type="Pfam" id="PF00512">
    <property type="entry name" value="HisKA"/>
    <property type="match status" value="1"/>
</dbReference>
<keyword evidence="8" id="KW-0812">Transmembrane</keyword>
<evidence type="ECO:0000256" key="4">
    <source>
        <dbReference type="ARBA" id="ARBA00022553"/>
    </source>
</evidence>
<feature type="transmembrane region" description="Helical" evidence="8">
    <location>
        <begin position="176"/>
        <end position="197"/>
    </location>
</feature>
<dbReference type="GO" id="GO:0005886">
    <property type="term" value="C:plasma membrane"/>
    <property type="evidence" value="ECO:0007669"/>
    <property type="project" value="UniProtKB-SubCell"/>
</dbReference>
<dbReference type="PANTHER" id="PTHR43711">
    <property type="entry name" value="TWO-COMPONENT HISTIDINE KINASE"/>
    <property type="match status" value="1"/>
</dbReference>
<dbReference type="SUPFAM" id="SSF47384">
    <property type="entry name" value="Homodimeric domain of signal transducing histidine kinase"/>
    <property type="match status" value="1"/>
</dbReference>
<comment type="subcellular location">
    <subcellularLocation>
        <location evidence="2">Cell inner membrane</location>
        <topology evidence="2">Multi-pass membrane protein</topology>
    </subcellularLocation>
</comment>
<name>A0A6I3T2D4_9BURK</name>
<dbReference type="SUPFAM" id="SSF55874">
    <property type="entry name" value="ATPase domain of HSP90 chaperone/DNA topoisomerase II/histidine kinase"/>
    <property type="match status" value="1"/>
</dbReference>
<reference evidence="13" key="2">
    <citation type="journal article" date="2019" name="Int. J. Syst. Evol. Microbiol.">
        <title>The Global Catalogue of Microorganisms (GCM) 10K type strain sequencing project: providing services to taxonomists for standard genome sequencing and annotation.</title>
        <authorList>
            <consortium name="The Broad Institute Genomics Platform"/>
            <consortium name="The Broad Institute Genome Sequencing Center for Infectious Disease"/>
            <person name="Wu L."/>
            <person name="Ma J."/>
        </authorList>
    </citation>
    <scope>NUCLEOTIDE SEQUENCE [LARGE SCALE GENOMIC DNA]</scope>
    <source>
        <strain evidence="13">CGMCC 1.15931</strain>
    </source>
</reference>
<accession>A0A6I3T2D4</accession>
<organism evidence="11 12">
    <name type="scientific">Pseudoduganella buxea</name>
    <dbReference type="NCBI Taxonomy" id="1949069"/>
    <lineage>
        <taxon>Bacteria</taxon>
        <taxon>Pseudomonadati</taxon>
        <taxon>Pseudomonadota</taxon>
        <taxon>Betaproteobacteria</taxon>
        <taxon>Burkholderiales</taxon>
        <taxon>Oxalobacteraceae</taxon>
        <taxon>Telluria group</taxon>
        <taxon>Pseudoduganella</taxon>
    </lineage>
</organism>
<dbReference type="InterPro" id="IPR003594">
    <property type="entry name" value="HATPase_dom"/>
</dbReference>
<evidence type="ECO:0000256" key="2">
    <source>
        <dbReference type="ARBA" id="ARBA00004429"/>
    </source>
</evidence>
<dbReference type="EMBL" id="WNKZ01000090">
    <property type="protein sequence ID" value="MTV55554.1"/>
    <property type="molecule type" value="Genomic_DNA"/>
</dbReference>
<feature type="transmembrane region" description="Helical" evidence="8">
    <location>
        <begin position="77"/>
        <end position="96"/>
    </location>
</feature>
<dbReference type="Gene3D" id="3.30.565.10">
    <property type="entry name" value="Histidine kinase-like ATPase, C-terminal domain"/>
    <property type="match status" value="1"/>
</dbReference>
<evidence type="ECO:0000256" key="7">
    <source>
        <dbReference type="ARBA" id="ARBA00023012"/>
    </source>
</evidence>
<feature type="transmembrane region" description="Helical" evidence="8">
    <location>
        <begin position="42"/>
        <end position="65"/>
    </location>
</feature>
<gene>
    <name evidence="10" type="ORF">GCM10011572_49350</name>
    <name evidence="11" type="ORF">GM672_22780</name>
</gene>
<proteinExistence type="predicted"/>
<dbReference type="PANTHER" id="PTHR43711:SF26">
    <property type="entry name" value="SENSOR HISTIDINE KINASE RCSC"/>
    <property type="match status" value="1"/>
</dbReference>
<dbReference type="PRINTS" id="PR00344">
    <property type="entry name" value="BCTRLSENSOR"/>
</dbReference>
<reference evidence="10" key="4">
    <citation type="submission" date="2024-05" db="EMBL/GenBank/DDBJ databases">
        <authorList>
            <person name="Sun Q."/>
            <person name="Zhou Y."/>
        </authorList>
    </citation>
    <scope>NUCLEOTIDE SEQUENCE</scope>
    <source>
        <strain evidence="10">CGMCC 1.15931</strain>
    </source>
</reference>
<keyword evidence="8" id="KW-1133">Transmembrane helix</keyword>
<dbReference type="InterPro" id="IPR036890">
    <property type="entry name" value="HATPase_C_sf"/>
</dbReference>
<evidence type="ECO:0000256" key="1">
    <source>
        <dbReference type="ARBA" id="ARBA00000085"/>
    </source>
</evidence>
<evidence type="ECO:0000256" key="8">
    <source>
        <dbReference type="SAM" id="Phobius"/>
    </source>
</evidence>
<dbReference type="EMBL" id="BMKG01000031">
    <property type="protein sequence ID" value="GGC22021.1"/>
    <property type="molecule type" value="Genomic_DNA"/>
</dbReference>
<evidence type="ECO:0000313" key="12">
    <source>
        <dbReference type="Proteomes" id="UP000430634"/>
    </source>
</evidence>
<evidence type="ECO:0000256" key="5">
    <source>
        <dbReference type="ARBA" id="ARBA00022679"/>
    </source>
</evidence>
<feature type="transmembrane region" description="Helical" evidence="8">
    <location>
        <begin position="247"/>
        <end position="267"/>
    </location>
</feature>
<comment type="catalytic activity">
    <reaction evidence="1">
        <text>ATP + protein L-histidine = ADP + protein N-phospho-L-histidine.</text>
        <dbReference type="EC" id="2.7.13.3"/>
    </reaction>
</comment>
<keyword evidence="8" id="KW-0472">Membrane</keyword>
<feature type="transmembrane region" description="Helical" evidence="8">
    <location>
        <begin position="147"/>
        <end position="164"/>
    </location>
</feature>
<evidence type="ECO:0000313" key="10">
    <source>
        <dbReference type="EMBL" id="GGC22021.1"/>
    </source>
</evidence>
<dbReference type="FunFam" id="3.30.565.10:FF:000006">
    <property type="entry name" value="Sensor histidine kinase WalK"/>
    <property type="match status" value="1"/>
</dbReference>
<feature type="transmembrane region" description="Helical" evidence="8">
    <location>
        <begin position="218"/>
        <end position="241"/>
    </location>
</feature>
<comment type="caution">
    <text evidence="11">The sequence shown here is derived from an EMBL/GenBank/DDBJ whole genome shotgun (WGS) entry which is preliminary data.</text>
</comment>
<evidence type="ECO:0000256" key="6">
    <source>
        <dbReference type="ARBA" id="ARBA00022777"/>
    </source>
</evidence>
<dbReference type="AlphaFoldDB" id="A0A6I3T2D4"/>
<dbReference type="Proteomes" id="UP000622638">
    <property type="component" value="Unassembled WGS sequence"/>
</dbReference>
<dbReference type="InterPro" id="IPR005467">
    <property type="entry name" value="His_kinase_dom"/>
</dbReference>
<dbReference type="CDD" id="cd00075">
    <property type="entry name" value="HATPase"/>
    <property type="match status" value="1"/>
</dbReference>